<evidence type="ECO:0000313" key="10">
    <source>
        <dbReference type="Proteomes" id="UP000504638"/>
    </source>
</evidence>
<dbReference type="Pfam" id="PF20684">
    <property type="entry name" value="Fung_rhodopsin"/>
    <property type="match status" value="1"/>
</dbReference>
<keyword evidence="4 7" id="KW-0472">Membrane</keyword>
<reference evidence="11" key="2">
    <citation type="submission" date="2020-04" db="EMBL/GenBank/DDBJ databases">
        <authorList>
            <consortium name="NCBI Genome Project"/>
        </authorList>
    </citation>
    <scope>NUCLEOTIDE SEQUENCE</scope>
    <source>
        <strain evidence="11">CBS 781.70</strain>
    </source>
</reference>
<dbReference type="AlphaFoldDB" id="A0A6G1GDE6"/>
<dbReference type="EMBL" id="ML975151">
    <property type="protein sequence ID" value="KAF1815936.1"/>
    <property type="molecule type" value="Genomic_DNA"/>
</dbReference>
<gene>
    <name evidence="9 11" type="ORF">P152DRAFT_411238</name>
</gene>
<comment type="similarity">
    <text evidence="5">Belongs to the SAT4 family.</text>
</comment>
<feature type="transmembrane region" description="Helical" evidence="7">
    <location>
        <begin position="211"/>
        <end position="235"/>
    </location>
</feature>
<feature type="domain" description="Rhodopsin" evidence="8">
    <location>
        <begin position="27"/>
        <end position="279"/>
    </location>
</feature>
<keyword evidence="3 7" id="KW-1133">Transmembrane helix</keyword>
<evidence type="ECO:0000313" key="11">
    <source>
        <dbReference type="RefSeq" id="XP_033537567.1"/>
    </source>
</evidence>
<evidence type="ECO:0000256" key="3">
    <source>
        <dbReference type="ARBA" id="ARBA00022989"/>
    </source>
</evidence>
<reference evidence="9 11" key="1">
    <citation type="submission" date="2020-01" db="EMBL/GenBank/DDBJ databases">
        <authorList>
            <consortium name="DOE Joint Genome Institute"/>
            <person name="Haridas S."/>
            <person name="Albert R."/>
            <person name="Binder M."/>
            <person name="Bloem J."/>
            <person name="Labutti K."/>
            <person name="Salamov A."/>
            <person name="Andreopoulos B."/>
            <person name="Baker S.E."/>
            <person name="Barry K."/>
            <person name="Bills G."/>
            <person name="Bluhm B.H."/>
            <person name="Cannon C."/>
            <person name="Castanera R."/>
            <person name="Culley D.E."/>
            <person name="Daum C."/>
            <person name="Ezra D."/>
            <person name="Gonzalez J.B."/>
            <person name="Henrissat B."/>
            <person name="Kuo A."/>
            <person name="Liang C."/>
            <person name="Lipzen A."/>
            <person name="Lutzoni F."/>
            <person name="Magnuson J."/>
            <person name="Mondo S."/>
            <person name="Nolan M."/>
            <person name="Ohm R."/>
            <person name="Pangilinan J."/>
            <person name="Park H.-J."/>
            <person name="Ramirez L."/>
            <person name="Alfaro M."/>
            <person name="Sun H."/>
            <person name="Tritt A."/>
            <person name="Yoshinaga Y."/>
            <person name="Zwiers L.-H."/>
            <person name="Turgeon B.G."/>
            <person name="Goodwin S.B."/>
            <person name="Spatafora J.W."/>
            <person name="Crous P.W."/>
            <person name="Grigoriev I.V."/>
        </authorList>
    </citation>
    <scope>NUCLEOTIDE SEQUENCE</scope>
    <source>
        <strain evidence="9 11">CBS 781.70</strain>
    </source>
</reference>
<evidence type="ECO:0000256" key="7">
    <source>
        <dbReference type="SAM" id="Phobius"/>
    </source>
</evidence>
<dbReference type="InterPro" id="IPR052337">
    <property type="entry name" value="SAT4-like"/>
</dbReference>
<keyword evidence="10" id="KW-1185">Reference proteome</keyword>
<feature type="transmembrane region" description="Helical" evidence="7">
    <location>
        <begin position="12"/>
        <end position="31"/>
    </location>
</feature>
<dbReference type="GeneID" id="54417535"/>
<evidence type="ECO:0000313" key="9">
    <source>
        <dbReference type="EMBL" id="KAF1815936.1"/>
    </source>
</evidence>
<dbReference type="PANTHER" id="PTHR33048:SF134">
    <property type="entry name" value="INTEGRAL MEMBRANE PROTEIN"/>
    <property type="match status" value="1"/>
</dbReference>
<evidence type="ECO:0000256" key="2">
    <source>
        <dbReference type="ARBA" id="ARBA00022692"/>
    </source>
</evidence>
<organism evidence="9">
    <name type="scientific">Eremomyces bilateralis CBS 781.70</name>
    <dbReference type="NCBI Taxonomy" id="1392243"/>
    <lineage>
        <taxon>Eukaryota</taxon>
        <taxon>Fungi</taxon>
        <taxon>Dikarya</taxon>
        <taxon>Ascomycota</taxon>
        <taxon>Pezizomycotina</taxon>
        <taxon>Dothideomycetes</taxon>
        <taxon>Dothideomycetes incertae sedis</taxon>
        <taxon>Eremomycetales</taxon>
        <taxon>Eremomycetaceae</taxon>
        <taxon>Eremomyces</taxon>
    </lineage>
</organism>
<reference evidence="11" key="3">
    <citation type="submission" date="2025-04" db="UniProtKB">
        <authorList>
            <consortium name="RefSeq"/>
        </authorList>
    </citation>
    <scope>IDENTIFICATION</scope>
    <source>
        <strain evidence="11">CBS 781.70</strain>
    </source>
</reference>
<feature type="compositionally biased region" description="Basic and acidic residues" evidence="6">
    <location>
        <begin position="328"/>
        <end position="341"/>
    </location>
</feature>
<dbReference type="PANTHER" id="PTHR33048">
    <property type="entry name" value="PTH11-LIKE INTEGRAL MEMBRANE PROTEIN (AFU_ORTHOLOGUE AFUA_5G11245)"/>
    <property type="match status" value="1"/>
</dbReference>
<feature type="compositionally biased region" description="Polar residues" evidence="6">
    <location>
        <begin position="357"/>
        <end position="375"/>
    </location>
</feature>
<dbReference type="GO" id="GO:0016020">
    <property type="term" value="C:membrane"/>
    <property type="evidence" value="ECO:0007669"/>
    <property type="project" value="UniProtKB-SubCell"/>
</dbReference>
<feature type="transmembrane region" description="Helical" evidence="7">
    <location>
        <begin position="130"/>
        <end position="157"/>
    </location>
</feature>
<feature type="transmembrane region" description="Helical" evidence="7">
    <location>
        <begin position="43"/>
        <end position="62"/>
    </location>
</feature>
<feature type="region of interest" description="Disordered" evidence="6">
    <location>
        <begin position="312"/>
        <end position="341"/>
    </location>
</feature>
<feature type="transmembrane region" description="Helical" evidence="7">
    <location>
        <begin position="97"/>
        <end position="118"/>
    </location>
</feature>
<evidence type="ECO:0000256" key="4">
    <source>
        <dbReference type="ARBA" id="ARBA00023136"/>
    </source>
</evidence>
<dbReference type="RefSeq" id="XP_033537567.1">
    <property type="nucleotide sequence ID" value="XM_033676965.1"/>
</dbReference>
<dbReference type="OrthoDB" id="5391602at2759"/>
<feature type="compositionally biased region" description="Polar residues" evidence="6">
    <location>
        <begin position="318"/>
        <end position="327"/>
    </location>
</feature>
<feature type="transmembrane region" description="Helical" evidence="7">
    <location>
        <begin position="177"/>
        <end position="199"/>
    </location>
</feature>
<sequence length="443" mass="49189">MTAGYSKGQVIALGAIFGALPIPFVLLRFYARRLTRAPFKVDDWLIIPAVIFNLAIGTVLIADAIHGELGSHQSKVFGPDGQLIMHRELVNYEKMKIVIHLLNLSILGICKLSVLFLYRRIFVTKPFQTVVDVMIGVVLVWALGFLVADLCQCIPISVIWTKFEYEYANYCVDVVSFYWAISVTDAVTDFIILALPLPMVWNLRLPLQQKVAVGGMFLLGGCVVAASLARLIVFIQVGRDLMVHFDDVTYYTTPVFYWSTIEGSLSCISACLPTLRPVLLKWLPLSITGGSRRSTSKGSSFGNLTADAQKPSYRIDGTSRNSPTPSSDKARNSSMDDDKGSDLELGALYHATVTETNNTSSSATLHNSLNSTTIPSPKLDFSPEDEVASSADRRHWSVLRGVKGEDERVQEEQGEYSRMSRGTAPSLHSIHVHRDMRWEREHI</sequence>
<evidence type="ECO:0000256" key="5">
    <source>
        <dbReference type="ARBA" id="ARBA00038359"/>
    </source>
</evidence>
<evidence type="ECO:0000256" key="1">
    <source>
        <dbReference type="ARBA" id="ARBA00004141"/>
    </source>
</evidence>
<evidence type="ECO:0000256" key="6">
    <source>
        <dbReference type="SAM" id="MobiDB-lite"/>
    </source>
</evidence>
<name>A0A6G1GDE6_9PEZI</name>
<keyword evidence="2 7" id="KW-0812">Transmembrane</keyword>
<dbReference type="Proteomes" id="UP000504638">
    <property type="component" value="Unplaced"/>
</dbReference>
<protein>
    <recommendedName>
        <fullName evidence="8">Rhodopsin domain-containing protein</fullName>
    </recommendedName>
</protein>
<feature type="region of interest" description="Disordered" evidence="6">
    <location>
        <begin position="357"/>
        <end position="387"/>
    </location>
</feature>
<evidence type="ECO:0000259" key="8">
    <source>
        <dbReference type="Pfam" id="PF20684"/>
    </source>
</evidence>
<accession>A0A6G1GDE6</accession>
<comment type="subcellular location">
    <subcellularLocation>
        <location evidence="1">Membrane</location>
        <topology evidence="1">Multi-pass membrane protein</topology>
    </subcellularLocation>
</comment>
<proteinExistence type="inferred from homology"/>
<dbReference type="InterPro" id="IPR049326">
    <property type="entry name" value="Rhodopsin_dom_fungi"/>
</dbReference>